<accession>A0ABT9U871</accession>
<evidence type="ECO:0000256" key="2">
    <source>
        <dbReference type="SAM" id="Phobius"/>
    </source>
</evidence>
<sequence length="72" mass="7750">MVEGWVTMLVLAFGLAVAIVGVVAYLRMFRKEKFASAARSSAEIPPPVTISARTADTELAAEPISEQAERLD</sequence>
<feature type="transmembrane region" description="Helical" evidence="2">
    <location>
        <begin position="6"/>
        <end position="26"/>
    </location>
</feature>
<keyword evidence="4" id="KW-1185">Reference proteome</keyword>
<evidence type="ECO:0000256" key="1">
    <source>
        <dbReference type="SAM" id="MobiDB-lite"/>
    </source>
</evidence>
<evidence type="ECO:0000313" key="4">
    <source>
        <dbReference type="Proteomes" id="UP001229346"/>
    </source>
</evidence>
<proteinExistence type="predicted"/>
<comment type="caution">
    <text evidence="3">The sequence shown here is derived from an EMBL/GenBank/DDBJ whole genome shotgun (WGS) entry which is preliminary data.</text>
</comment>
<evidence type="ECO:0000313" key="3">
    <source>
        <dbReference type="EMBL" id="MDQ0114644.1"/>
    </source>
</evidence>
<name>A0ABT9U871_PAEHA</name>
<reference evidence="3 4" key="1">
    <citation type="submission" date="2023-07" db="EMBL/GenBank/DDBJ databases">
        <title>Sorghum-associated microbial communities from plants grown in Nebraska, USA.</title>
        <authorList>
            <person name="Schachtman D."/>
        </authorList>
    </citation>
    <scope>NUCLEOTIDE SEQUENCE [LARGE SCALE GENOMIC DNA]</scope>
    <source>
        <strain evidence="3 4">CC482</strain>
    </source>
</reference>
<feature type="region of interest" description="Disordered" evidence="1">
    <location>
        <begin position="51"/>
        <end position="72"/>
    </location>
</feature>
<dbReference type="EMBL" id="JAUSSU010000008">
    <property type="protein sequence ID" value="MDQ0114644.1"/>
    <property type="molecule type" value="Genomic_DNA"/>
</dbReference>
<evidence type="ECO:0008006" key="5">
    <source>
        <dbReference type="Google" id="ProtNLM"/>
    </source>
</evidence>
<organism evidence="3 4">
    <name type="scientific">Paenibacillus harenae</name>
    <dbReference type="NCBI Taxonomy" id="306543"/>
    <lineage>
        <taxon>Bacteria</taxon>
        <taxon>Bacillati</taxon>
        <taxon>Bacillota</taxon>
        <taxon>Bacilli</taxon>
        <taxon>Bacillales</taxon>
        <taxon>Paenibacillaceae</taxon>
        <taxon>Paenibacillus</taxon>
    </lineage>
</organism>
<gene>
    <name evidence="3" type="ORF">J2T15_004100</name>
</gene>
<keyword evidence="2" id="KW-0472">Membrane</keyword>
<protein>
    <recommendedName>
        <fullName evidence="5">Signal recognition particle-docking protein FtsY</fullName>
    </recommendedName>
</protein>
<keyword evidence="2" id="KW-1133">Transmembrane helix</keyword>
<dbReference type="Proteomes" id="UP001229346">
    <property type="component" value="Unassembled WGS sequence"/>
</dbReference>
<dbReference type="RefSeq" id="WP_307206032.1">
    <property type="nucleotide sequence ID" value="NZ_JAUSST010000006.1"/>
</dbReference>
<keyword evidence="2" id="KW-0812">Transmembrane</keyword>